<evidence type="ECO:0000313" key="3">
    <source>
        <dbReference type="Proteomes" id="UP000236319"/>
    </source>
</evidence>
<dbReference type="GeneID" id="39873874"/>
<feature type="region of interest" description="Disordered" evidence="1">
    <location>
        <begin position="275"/>
        <end position="303"/>
    </location>
</feature>
<comment type="caution">
    <text evidence="2">The sequence shown here is derived from an EMBL/GenBank/DDBJ whole genome shotgun (WGS) entry which is preliminary data.</text>
</comment>
<dbReference type="VEuPathDB" id="PiroplasmaDB:BOVATA_015970"/>
<dbReference type="Proteomes" id="UP000236319">
    <property type="component" value="Unassembled WGS sequence"/>
</dbReference>
<gene>
    <name evidence="2" type="ORF">BOVATA_015970</name>
</gene>
<reference evidence="2 3" key="1">
    <citation type="journal article" date="2017" name="BMC Genomics">
        <title>Whole-genome assembly of Babesia ovata and comparative genomics between closely related pathogens.</title>
        <authorList>
            <person name="Yamagishi J."/>
            <person name="Asada M."/>
            <person name="Hakimi H."/>
            <person name="Tanaka T.Q."/>
            <person name="Sugimoto C."/>
            <person name="Kawazu S."/>
        </authorList>
    </citation>
    <scope>NUCLEOTIDE SEQUENCE [LARGE SCALE GENOMIC DNA]</scope>
    <source>
        <strain evidence="2 3">Miyake</strain>
    </source>
</reference>
<evidence type="ECO:0000256" key="1">
    <source>
        <dbReference type="SAM" id="MobiDB-lite"/>
    </source>
</evidence>
<accession>A0A2H6KAS9</accession>
<name>A0A2H6KAS9_9APIC</name>
<feature type="compositionally biased region" description="Basic and acidic residues" evidence="1">
    <location>
        <begin position="278"/>
        <end position="293"/>
    </location>
</feature>
<organism evidence="2 3">
    <name type="scientific">Babesia ovata</name>
    <dbReference type="NCBI Taxonomy" id="189622"/>
    <lineage>
        <taxon>Eukaryota</taxon>
        <taxon>Sar</taxon>
        <taxon>Alveolata</taxon>
        <taxon>Apicomplexa</taxon>
        <taxon>Aconoidasida</taxon>
        <taxon>Piroplasmida</taxon>
        <taxon>Babesiidae</taxon>
        <taxon>Babesia</taxon>
    </lineage>
</organism>
<dbReference type="AlphaFoldDB" id="A0A2H6KAS9"/>
<protein>
    <submittedName>
        <fullName evidence="2">Drosophila melanogaster CG15040 gene product, putative</fullName>
    </submittedName>
</protein>
<keyword evidence="3" id="KW-1185">Reference proteome</keyword>
<dbReference type="EMBL" id="BDSA01000002">
    <property type="protein sequence ID" value="GBE60104.1"/>
    <property type="molecule type" value="Genomic_DNA"/>
</dbReference>
<dbReference type="RefSeq" id="XP_028866347.1">
    <property type="nucleotide sequence ID" value="XM_029010514.1"/>
</dbReference>
<sequence>MERSSKHVYSTNKRAYKLEGETESSYVSKQGDRLLRMHVCDPTYEGCKMVANTRVIYQQAINNAVSSYSKKYMDAHTATHQFMNAPEPGFELSFPHIECFGARDPAMPTTPSHYPGKPQGGVYTPMEYRTPSHHDDPRFTYGNLQNSRQHTEITATSSAPASPGHALSRRTYEKASISGTALVPITNSSAALARRPSIVTEVCREIKISLQRERRNSTFDNCIPTENHMQAPLRQLTAAKQPIEDYVEAKPVEVEVVDEEPDYPHLALDLSMLTQTNQKKEQQPKPKPVERRPAAQQKEPQTEVKLIMGKPRHPYAVQFNDPVEKELGRWHNSHMSTIKWTRIKRGVYTADDQEVTLVKLNGGLYVKGTNNKKKQEHIPIDKFAQRLQKAGNA</sequence>
<dbReference type="OrthoDB" id="366306at2759"/>
<proteinExistence type="predicted"/>
<evidence type="ECO:0000313" key="2">
    <source>
        <dbReference type="EMBL" id="GBE60104.1"/>
    </source>
</evidence>